<gene>
    <name evidence="2" type="ORF">S12H4_34049</name>
</gene>
<dbReference type="PANTHER" id="PTHR42731:SF1">
    <property type="entry name" value="RADICAL SAM DOMAIN PROTEIN"/>
    <property type="match status" value="1"/>
</dbReference>
<organism evidence="2">
    <name type="scientific">marine sediment metagenome</name>
    <dbReference type="NCBI Taxonomy" id="412755"/>
    <lineage>
        <taxon>unclassified sequences</taxon>
        <taxon>metagenomes</taxon>
        <taxon>ecological metagenomes</taxon>
    </lineage>
</organism>
<dbReference type="AlphaFoldDB" id="X1TMA8"/>
<dbReference type="InterPro" id="IPR045784">
    <property type="entry name" value="Radical_SAM_N2"/>
</dbReference>
<proteinExistence type="predicted"/>
<reference evidence="2" key="1">
    <citation type="journal article" date="2014" name="Front. Microbiol.">
        <title>High frequency of phylogenetically diverse reductive dehalogenase-homologous genes in deep subseafloor sedimentary metagenomes.</title>
        <authorList>
            <person name="Kawai M."/>
            <person name="Futagami T."/>
            <person name="Toyoda A."/>
            <person name="Takaki Y."/>
            <person name="Nishi S."/>
            <person name="Hori S."/>
            <person name="Arai W."/>
            <person name="Tsubouchi T."/>
            <person name="Morono Y."/>
            <person name="Uchiyama I."/>
            <person name="Ito T."/>
            <person name="Fujiyama A."/>
            <person name="Inagaki F."/>
            <person name="Takami H."/>
        </authorList>
    </citation>
    <scope>NUCLEOTIDE SEQUENCE</scope>
    <source>
        <strain evidence="2">Expedition CK06-06</strain>
    </source>
</reference>
<name>X1TMA8_9ZZZZ</name>
<feature type="domain" description="Radical SAM" evidence="1">
    <location>
        <begin position="54"/>
        <end position="122"/>
    </location>
</feature>
<sequence>MPNPNNILHQVTKPARYTGGEWNSVVKDWDKTFIRIGLSYPDLYEIGMSNMALPILYELLNSQPDVLAERVYAPWVDMEAVMRTAGIPLFSLESKRPLKDFDIIGFSLGYELTYTNVLNMLHP</sequence>
<dbReference type="EMBL" id="BARW01020115">
    <property type="protein sequence ID" value="GAI88710.1"/>
    <property type="molecule type" value="Genomic_DNA"/>
</dbReference>
<evidence type="ECO:0000259" key="1">
    <source>
        <dbReference type="Pfam" id="PF19864"/>
    </source>
</evidence>
<evidence type="ECO:0000313" key="2">
    <source>
        <dbReference type="EMBL" id="GAI88710.1"/>
    </source>
</evidence>
<dbReference type="PANTHER" id="PTHR42731">
    <property type="entry name" value="SLL1084 PROTEIN"/>
    <property type="match status" value="1"/>
</dbReference>
<accession>X1TMA8</accession>
<dbReference type="Pfam" id="PF19864">
    <property type="entry name" value="Radical_SAM_N2"/>
    <property type="match status" value="1"/>
</dbReference>
<protein>
    <recommendedName>
        <fullName evidence="1">Radical SAM domain-containing protein</fullName>
    </recommendedName>
</protein>
<comment type="caution">
    <text evidence="2">The sequence shown here is derived from an EMBL/GenBank/DDBJ whole genome shotgun (WGS) entry which is preliminary data.</text>
</comment>